<comment type="caution">
    <text evidence="1">The sequence shown here is derived from an EMBL/GenBank/DDBJ whole genome shotgun (WGS) entry which is preliminary data.</text>
</comment>
<evidence type="ECO:0000313" key="1">
    <source>
        <dbReference type="EMBL" id="KAJ5369621.1"/>
    </source>
</evidence>
<name>A0A9W9S0E9_9EURO</name>
<dbReference type="EMBL" id="JAPZBU010000013">
    <property type="protein sequence ID" value="KAJ5369621.1"/>
    <property type="molecule type" value="Genomic_DNA"/>
</dbReference>
<reference evidence="1" key="2">
    <citation type="journal article" date="2023" name="IMA Fungus">
        <title>Comparative genomic study of the Penicillium genus elucidates a diverse pangenome and 15 lateral gene transfer events.</title>
        <authorList>
            <person name="Petersen C."/>
            <person name="Sorensen T."/>
            <person name="Nielsen M.R."/>
            <person name="Sondergaard T.E."/>
            <person name="Sorensen J.L."/>
            <person name="Fitzpatrick D.A."/>
            <person name="Frisvad J.C."/>
            <person name="Nielsen K.L."/>
        </authorList>
    </citation>
    <scope>NUCLEOTIDE SEQUENCE</scope>
    <source>
        <strain evidence="1">IBT 29677</strain>
    </source>
</reference>
<reference evidence="1" key="1">
    <citation type="submission" date="2022-12" db="EMBL/GenBank/DDBJ databases">
        <authorList>
            <person name="Petersen C."/>
        </authorList>
    </citation>
    <scope>NUCLEOTIDE SEQUENCE</scope>
    <source>
        <strain evidence="1">IBT 29677</strain>
    </source>
</reference>
<gene>
    <name evidence="1" type="ORF">N7509_014233</name>
</gene>
<keyword evidence="2" id="KW-1185">Reference proteome</keyword>
<evidence type="ECO:0000313" key="2">
    <source>
        <dbReference type="Proteomes" id="UP001147747"/>
    </source>
</evidence>
<accession>A0A9W9S0E9</accession>
<protein>
    <submittedName>
        <fullName evidence="1">Uncharacterized protein</fullName>
    </submittedName>
</protein>
<proteinExistence type="predicted"/>
<dbReference type="RefSeq" id="XP_056480859.1">
    <property type="nucleotide sequence ID" value="XM_056638870.1"/>
</dbReference>
<dbReference type="AlphaFoldDB" id="A0A9W9S0E9"/>
<sequence>MDIVIKGPTVRVGLKAQDLEYEDNWEAEDRFGQHICEQLNLGRGRPIMCHCTDHAYLFEAGGKFYFWYCVGLDVFEITSPITLDEIIKTMKEKGDGGVKTKRLV</sequence>
<dbReference type="Proteomes" id="UP001147747">
    <property type="component" value="Unassembled WGS sequence"/>
</dbReference>
<organism evidence="1 2">
    <name type="scientific">Penicillium cosmopolitanum</name>
    <dbReference type="NCBI Taxonomy" id="1131564"/>
    <lineage>
        <taxon>Eukaryota</taxon>
        <taxon>Fungi</taxon>
        <taxon>Dikarya</taxon>
        <taxon>Ascomycota</taxon>
        <taxon>Pezizomycotina</taxon>
        <taxon>Eurotiomycetes</taxon>
        <taxon>Eurotiomycetidae</taxon>
        <taxon>Eurotiales</taxon>
        <taxon>Aspergillaceae</taxon>
        <taxon>Penicillium</taxon>
    </lineage>
</organism>
<dbReference type="GeneID" id="81377850"/>
<dbReference type="OrthoDB" id="5350472at2759"/>